<evidence type="ECO:0000256" key="15">
    <source>
        <dbReference type="SAM" id="MobiDB-lite"/>
    </source>
</evidence>
<accession>A0A6P6UIA9</accession>
<evidence type="ECO:0000256" key="10">
    <source>
        <dbReference type="ARBA" id="ARBA00022833"/>
    </source>
</evidence>
<keyword evidence="12 16" id="KW-0472">Membrane</keyword>
<evidence type="ECO:0000256" key="16">
    <source>
        <dbReference type="SAM" id="Phobius"/>
    </source>
</evidence>
<evidence type="ECO:0000256" key="2">
    <source>
        <dbReference type="ARBA" id="ARBA00004167"/>
    </source>
</evidence>
<dbReference type="AlphaFoldDB" id="A0A6P6UIA9"/>
<evidence type="ECO:0000259" key="17">
    <source>
        <dbReference type="PROSITE" id="PS50089"/>
    </source>
</evidence>
<dbReference type="SUPFAM" id="SSF57850">
    <property type="entry name" value="RING/U-box"/>
    <property type="match status" value="1"/>
</dbReference>
<comment type="catalytic activity">
    <reaction evidence="1">
        <text>S-ubiquitinyl-[E2 ubiquitin-conjugating enzyme]-L-cysteine + [acceptor protein]-L-lysine = [E2 ubiquitin-conjugating enzyme]-L-cysteine + N(6)-ubiquitinyl-[acceptor protein]-L-lysine.</text>
        <dbReference type="EC" id="2.3.2.27"/>
    </reaction>
</comment>
<evidence type="ECO:0000256" key="11">
    <source>
        <dbReference type="ARBA" id="ARBA00022989"/>
    </source>
</evidence>
<evidence type="ECO:0000256" key="6">
    <source>
        <dbReference type="ARBA" id="ARBA00022692"/>
    </source>
</evidence>
<evidence type="ECO:0000256" key="8">
    <source>
        <dbReference type="ARBA" id="ARBA00022771"/>
    </source>
</evidence>
<keyword evidence="18" id="KW-1185">Reference proteome</keyword>
<evidence type="ECO:0000256" key="4">
    <source>
        <dbReference type="ARBA" id="ARBA00012483"/>
    </source>
</evidence>
<feature type="region of interest" description="Disordered" evidence="15">
    <location>
        <begin position="1"/>
        <end position="25"/>
    </location>
</feature>
<dbReference type="GeneID" id="113711050"/>
<evidence type="ECO:0000256" key="9">
    <source>
        <dbReference type="ARBA" id="ARBA00022786"/>
    </source>
</evidence>
<feature type="compositionally biased region" description="Basic and acidic residues" evidence="15">
    <location>
        <begin position="240"/>
        <end position="256"/>
    </location>
</feature>
<evidence type="ECO:0000256" key="7">
    <source>
        <dbReference type="ARBA" id="ARBA00022723"/>
    </source>
</evidence>
<evidence type="ECO:0000256" key="12">
    <source>
        <dbReference type="ARBA" id="ARBA00023136"/>
    </source>
</evidence>
<reference evidence="19" key="2">
    <citation type="submission" date="2025-08" db="UniProtKB">
        <authorList>
            <consortium name="RefSeq"/>
        </authorList>
    </citation>
    <scope>IDENTIFICATION</scope>
    <source>
        <tissue evidence="19">Leaves</tissue>
    </source>
</reference>
<dbReference type="EC" id="2.3.2.27" evidence="4"/>
<dbReference type="FunFam" id="3.30.40.10:FF:000503">
    <property type="entry name" value="RING-H2 finger protein ATL7"/>
    <property type="match status" value="1"/>
</dbReference>
<gene>
    <name evidence="19" type="primary">LOC113711050</name>
</gene>
<protein>
    <recommendedName>
        <fullName evidence="4">RING-type E3 ubiquitin transferase</fullName>
        <ecNumber evidence="4">2.3.2.27</ecNumber>
    </recommendedName>
</protein>
<keyword evidence="5" id="KW-0808">Transferase</keyword>
<feature type="transmembrane region" description="Helical" evidence="16">
    <location>
        <begin position="56"/>
        <end position="80"/>
    </location>
</feature>
<dbReference type="Pfam" id="PF13639">
    <property type="entry name" value="zf-RING_2"/>
    <property type="match status" value="1"/>
</dbReference>
<dbReference type="OrthoDB" id="8062037at2759"/>
<evidence type="ECO:0000256" key="1">
    <source>
        <dbReference type="ARBA" id="ARBA00000900"/>
    </source>
</evidence>
<feature type="region of interest" description="Disordered" evidence="15">
    <location>
        <begin position="92"/>
        <end position="116"/>
    </location>
</feature>
<comment type="subcellular location">
    <subcellularLocation>
        <location evidence="2">Membrane</location>
        <topology evidence="2">Single-pass membrane protein</topology>
    </subcellularLocation>
</comment>
<dbReference type="GO" id="GO:0061630">
    <property type="term" value="F:ubiquitin protein ligase activity"/>
    <property type="evidence" value="ECO:0007669"/>
    <property type="project" value="UniProtKB-EC"/>
</dbReference>
<reference evidence="18" key="1">
    <citation type="journal article" date="2025" name="Foods">
        <title>Unveiling the Microbial Signatures of Arabica Coffee Cherries: Insights into Ripeness Specific Diversity, Functional Traits, and Implications for Quality and Safety.</title>
        <authorList>
            <consortium name="RefSeq"/>
            <person name="Tenea G.N."/>
            <person name="Cifuentes V."/>
            <person name="Reyes P."/>
            <person name="Cevallos-Vallejos M."/>
        </authorList>
    </citation>
    <scope>NUCLEOTIDE SEQUENCE [LARGE SCALE GENOMIC DNA]</scope>
</reference>
<organism evidence="18 19">
    <name type="scientific">Coffea arabica</name>
    <name type="common">Arabian coffee</name>
    <dbReference type="NCBI Taxonomy" id="13443"/>
    <lineage>
        <taxon>Eukaryota</taxon>
        <taxon>Viridiplantae</taxon>
        <taxon>Streptophyta</taxon>
        <taxon>Embryophyta</taxon>
        <taxon>Tracheophyta</taxon>
        <taxon>Spermatophyta</taxon>
        <taxon>Magnoliopsida</taxon>
        <taxon>eudicotyledons</taxon>
        <taxon>Gunneridae</taxon>
        <taxon>Pentapetalae</taxon>
        <taxon>asterids</taxon>
        <taxon>lamiids</taxon>
        <taxon>Gentianales</taxon>
        <taxon>Rubiaceae</taxon>
        <taxon>Ixoroideae</taxon>
        <taxon>Gardenieae complex</taxon>
        <taxon>Bertiereae - Coffeeae clade</taxon>
        <taxon>Coffeeae</taxon>
        <taxon>Coffea</taxon>
    </lineage>
</organism>
<dbReference type="SMART" id="SM00184">
    <property type="entry name" value="RING"/>
    <property type="match status" value="1"/>
</dbReference>
<evidence type="ECO:0000256" key="3">
    <source>
        <dbReference type="ARBA" id="ARBA00004906"/>
    </source>
</evidence>
<dbReference type="CDD" id="cd16461">
    <property type="entry name" value="RING-H2_EL5-like"/>
    <property type="match status" value="1"/>
</dbReference>
<dbReference type="GO" id="GO:0016020">
    <property type="term" value="C:membrane"/>
    <property type="evidence" value="ECO:0007669"/>
    <property type="project" value="UniProtKB-SubCell"/>
</dbReference>
<keyword evidence="8 14" id="KW-0863">Zinc-finger</keyword>
<dbReference type="Gene3D" id="3.30.40.10">
    <property type="entry name" value="Zinc/RING finger domain, C3HC4 (zinc finger)"/>
    <property type="match status" value="1"/>
</dbReference>
<feature type="compositionally biased region" description="Gly residues" evidence="15">
    <location>
        <begin position="1"/>
        <end position="17"/>
    </location>
</feature>
<comment type="similarity">
    <text evidence="13">Belongs to the RING-type zinc finger family. ATL subfamily.</text>
</comment>
<dbReference type="InterPro" id="IPR001841">
    <property type="entry name" value="Znf_RING"/>
</dbReference>
<keyword evidence="6 16" id="KW-0812">Transmembrane</keyword>
<dbReference type="PANTHER" id="PTHR46913">
    <property type="entry name" value="RING-H2 FINGER PROTEIN ATL16"/>
    <property type="match status" value="1"/>
</dbReference>
<dbReference type="InterPro" id="IPR044600">
    <property type="entry name" value="ATL1/ATL16-like"/>
</dbReference>
<dbReference type="RefSeq" id="XP_027089991.1">
    <property type="nucleotide sequence ID" value="XM_027234190.2"/>
</dbReference>
<dbReference type="PANTHER" id="PTHR46913:SF23">
    <property type="entry name" value="E3 UBIQUITIN-PROTEIN LIGASE RHA4A-RELATED"/>
    <property type="match status" value="1"/>
</dbReference>
<feature type="domain" description="RING-type" evidence="17">
    <location>
        <begin position="140"/>
        <end position="182"/>
    </location>
</feature>
<dbReference type="GO" id="GO:0008270">
    <property type="term" value="F:zinc ion binding"/>
    <property type="evidence" value="ECO:0007669"/>
    <property type="project" value="UniProtKB-KW"/>
</dbReference>
<name>A0A6P6UIA9_COFAR</name>
<dbReference type="GO" id="GO:0016567">
    <property type="term" value="P:protein ubiquitination"/>
    <property type="evidence" value="ECO:0007669"/>
    <property type="project" value="InterPro"/>
</dbReference>
<proteinExistence type="inferred from homology"/>
<evidence type="ECO:0000256" key="14">
    <source>
        <dbReference type="PROSITE-ProRule" id="PRU00175"/>
    </source>
</evidence>
<evidence type="ECO:0000313" key="18">
    <source>
        <dbReference type="Proteomes" id="UP001652660"/>
    </source>
</evidence>
<keyword evidence="7" id="KW-0479">Metal-binding</keyword>
<feature type="region of interest" description="Disordered" evidence="15">
    <location>
        <begin position="202"/>
        <end position="269"/>
    </location>
</feature>
<keyword evidence="11 16" id="KW-1133">Transmembrane helix</keyword>
<evidence type="ECO:0000256" key="13">
    <source>
        <dbReference type="ARBA" id="ARBA00024209"/>
    </source>
</evidence>
<dbReference type="PROSITE" id="PS50089">
    <property type="entry name" value="ZF_RING_2"/>
    <property type="match status" value="1"/>
</dbReference>
<comment type="pathway">
    <text evidence="3">Protein modification; protein ubiquitination.</text>
</comment>
<feature type="compositionally biased region" description="Low complexity" evidence="15">
    <location>
        <begin position="96"/>
        <end position="110"/>
    </location>
</feature>
<evidence type="ECO:0000256" key="5">
    <source>
        <dbReference type="ARBA" id="ARBA00022679"/>
    </source>
</evidence>
<dbReference type="Proteomes" id="UP001652660">
    <property type="component" value="Chromosome 10e"/>
</dbReference>
<keyword evidence="10" id="KW-0862">Zinc</keyword>
<sequence>MSHSGRGGGIGGGGGGKTSISRYSDPQETATSAAAAAAVVGGGGNASSSSSAELRLYQAFIFSVPIFFTFVLLSLFYLFYLRRRRLDWPSLTMPASSSSSFRSSSSSSSRAESGGLKKEVREMLPVIVFKESFSVKDTQCSVCLGDYQAEERLQQIPACGHTFHRDCIDSWLSTHTTCPLCRQSLLVSAKASIEAPDIQLASHDISSNIPDGGELSPENGSRPCEDSGQDNDYCNTGERILTRRSEEEEGGVHNIDDDTEMMRSSSEHY</sequence>
<evidence type="ECO:0000313" key="19">
    <source>
        <dbReference type="RefSeq" id="XP_027089991.1"/>
    </source>
</evidence>
<keyword evidence="9" id="KW-0833">Ubl conjugation pathway</keyword>
<dbReference type="InterPro" id="IPR013083">
    <property type="entry name" value="Znf_RING/FYVE/PHD"/>
</dbReference>